<protein>
    <submittedName>
        <fullName evidence="1">Uncharacterized protein</fullName>
    </submittedName>
</protein>
<comment type="caution">
    <text evidence="1">The sequence shown here is derived from an EMBL/GenBank/DDBJ whole genome shotgun (WGS) entry which is preliminary data.</text>
</comment>
<organism evidence="1">
    <name type="scientific">marine sediment metagenome</name>
    <dbReference type="NCBI Taxonomy" id="412755"/>
    <lineage>
        <taxon>unclassified sequences</taxon>
        <taxon>metagenomes</taxon>
        <taxon>ecological metagenomes</taxon>
    </lineage>
</organism>
<accession>A0A0F8YZX2</accession>
<proteinExistence type="predicted"/>
<sequence>MANLSDIRNGIAANITAAGILCYANARDSAVCPEAHVGPPEKIEYDYTAGRGMDTWFIPVRLYV</sequence>
<feature type="non-terminal residue" evidence="1">
    <location>
        <position position="64"/>
    </location>
</feature>
<dbReference type="EMBL" id="LAZR01050608">
    <property type="protein sequence ID" value="KKK86973.1"/>
    <property type="molecule type" value="Genomic_DNA"/>
</dbReference>
<name>A0A0F8YZX2_9ZZZZ</name>
<evidence type="ECO:0000313" key="1">
    <source>
        <dbReference type="EMBL" id="KKK86973.1"/>
    </source>
</evidence>
<dbReference type="AlphaFoldDB" id="A0A0F8YZX2"/>
<reference evidence="1" key="1">
    <citation type="journal article" date="2015" name="Nature">
        <title>Complex archaea that bridge the gap between prokaryotes and eukaryotes.</title>
        <authorList>
            <person name="Spang A."/>
            <person name="Saw J.H."/>
            <person name="Jorgensen S.L."/>
            <person name="Zaremba-Niedzwiedzka K."/>
            <person name="Martijn J."/>
            <person name="Lind A.E."/>
            <person name="van Eijk R."/>
            <person name="Schleper C."/>
            <person name="Guy L."/>
            <person name="Ettema T.J."/>
        </authorList>
    </citation>
    <scope>NUCLEOTIDE SEQUENCE</scope>
</reference>
<gene>
    <name evidence="1" type="ORF">LCGC14_2757870</name>
</gene>